<dbReference type="InterPro" id="IPR040947">
    <property type="entry name" value="SMYLE_N"/>
</dbReference>
<feature type="region of interest" description="Disordered" evidence="2">
    <location>
        <begin position="842"/>
        <end position="876"/>
    </location>
</feature>
<accession>A0A9F5IKQ0</accession>
<dbReference type="Pfam" id="PF18615">
    <property type="entry name" value="SMYLE_N"/>
    <property type="match status" value="1"/>
</dbReference>
<dbReference type="GO" id="GO:1903358">
    <property type="term" value="P:regulation of Golgi organization"/>
    <property type="evidence" value="ECO:0007669"/>
    <property type="project" value="TreeGrafter"/>
</dbReference>
<evidence type="ECO:0000313" key="5">
    <source>
        <dbReference type="RefSeq" id="XP_025022830.1"/>
    </source>
</evidence>
<protein>
    <submittedName>
        <fullName evidence="5">Myomegalin isoform X1</fullName>
    </submittedName>
</protein>
<feature type="region of interest" description="Disordered" evidence="2">
    <location>
        <begin position="1285"/>
        <end position="1329"/>
    </location>
</feature>
<dbReference type="InterPro" id="IPR052593">
    <property type="entry name" value="MT-associated_AKAP9-binding"/>
</dbReference>
<dbReference type="GO" id="GO:0005794">
    <property type="term" value="C:Golgi apparatus"/>
    <property type="evidence" value="ECO:0007669"/>
    <property type="project" value="TreeGrafter"/>
</dbReference>
<dbReference type="GO" id="GO:0090063">
    <property type="term" value="P:positive regulation of microtubule nucleation"/>
    <property type="evidence" value="ECO:0007669"/>
    <property type="project" value="TreeGrafter"/>
</dbReference>
<sequence length="2249" mass="255032">MRESCRICGRELCGNQRRWIFHTAAKLNLQVLLSHVLGKEISRDGKNEFICSKCAFMLERIYRFDTVIARIEALSIERLQKLMLEKDRLKLCIAGIYRKNNDEPTDETADASSLPDLRYSALLQEDFAYSGFECWTEPEERVGDPQACHAAESRPRRCRGCAVLRVADADYEAICKIPRKVARNLSCGSSRCSANVCSEELPICEPVIADLLSVKANLDEESVEGETPESSLESLDATAIAGASHPKDEETVTDAKRSTACNCISDCGAHSLSLQGNRLEVALSLVKAFDCKPVQSPRGSKLPVPVKSSSHCQDFDKSSSSGFPNVVLKSQPGFALAFPLEMSDLQELWEDLCMDYVPLRTKNMCDVNQQLTYCKMSFSEEETLLNNTELMEKSCSNAMNKQLQEKLNEMNFELKSVQHTSKKQNHIIQKLNETLKSKENECEELNHVIQNQTERIAKLQDMLHKSQLGQLQNSEGCSSLQQKQQIAFLDVQNALFLTQLEVQQLKWAQQQKDRQLVEAKRTSQFLETALQEEQLQKEAAWRHNKEFCATLQQLKTDLQNKNVQCCTLEKEKLLEMHRQDQKIKHLTHSLACKEQLLQESKDLLQYQQNLDKNSTTADKMVQKLQQLIKDKDAALEQAVDEKFSALEDREQELNQLCLSMEEQDHDLKGLRQVISGNKATIQCLESLLKAKDLELEKLLAANQNLQWLIKNIEAKSHRWQSEQEGIIQQLHDRSKEVETLSATLLCNLEPGQRDAVEALHLHLQQKDQIIKELLRDKSRQVVEQVTELEDLLQALNTREQQSHIHSKKIAQALIERNCELQVLHQQLISQILQQKTETSTAQFVPQEDSIEAPRQEGSSKSIPAMISNKDDNRSKWDKDALQTSAKLERELTKAREELELLTQKERESRLELSALQSVVASQEEELQVQASDIESLTRSIQIKEELIKDLQMQLIDPEEMPAIERLTQEVLMLQEKVAKMEPQGQEPIGNKRQQLLVMLEGLVAEKNQLNETLKVEKQLYCTLVKFHAHSDSSRQEQTLQVELEKVQALRGQLEEALGRSQECLSRLESLDSKGDLTVAEDAEDASTEFTDSIEEEIQHGTHLQNLKGNIDDNLMGHSSYSALPTLKSESNQQVMLHSPKSMVQHVMEQKKKLEEELQELKEQIEEAGFSSISQLRKALLSLCLENAELKEQVGEAKLSEVWEKEDEKEDEEDLRQDIKKLQEKLDTSEIVIGLLKEQLTLRNQGCRGTFIHQMTASTALANEQQQMAKQCTCQAVHGHSPSLHCPPNQTMGSPEETQVEGGRVSSRFGQKNTESAERFQSKQPQSRQQCHKLRDRLLVSEATIQAQIAQLKQYKALLSEPMVQQDNKQIQVDIQDLGYETCGRSENEADREEATSPECRDHDEELKYWKKPLEAPLNRLAKHEAFLGVSQCDDAAVLRQHVWALQMQLQSSHKVIQNLQSCVRSVSTTSDYGSVGEQPLKLKQGYTLGNSPSHSMTDEDEGWQSDSFGTFCPSSLQPNKDLARLIQRVSLLEAHLSETKPKLLLPEELKCTVSLGKYDSLVQAQARELSHLRQMMREGQGVCHMLNQHFKDTIKSFEELLRDTDIDYYLGQSFREQLAEGNQLAGRLARKLNHRNDLNMEDKASHELLVMRMSKELQEKEQTIKTLQAKLQERSVTPSSSHTISESPRSDSSISFLSDGPEVCSDVDDLTENKISEGQVHNLLNKELNSRSCKTPAQPTCPTAAATSQAAPAECLSRRCSLHPLQITSQASRGFHGDSLSKPTGLPLAPLDSEPSSCLPLGPTSSGPRPLLGCCRTPAFSLAEAQQELQMLQKQLGESGPSISSKGSPQAFHHVPHLFHMQNSADWKTKSKEQREERCSPWCTHPLRQPREGLTSASCCSPAVPFQKLLGADFLEEHMFEIRTLCQHLEKSIYTNDHLREQLEIHLTSMAKNNDLEHLQKALLASHSKLHDSQVQLERQRTEQQRLQEEIQGKQQDLVLLQKEFLALQMNNSRLQHRVMMLQQQSEENKVLFQTQQAELRVYEAQYGPLQKAASGTHKLLLAERGIHVTGYLQDYNTLKKQILDGKTLIHQMASLLQPGLKLQDNTIFCQENIRKLLVHTTSLHQILEKSTSLLAMFWRSSPPMPCVSAPVRQPAKESILLLLFFFFRQLKGISKHPLFASHSILKYRIFQKFISGNGDEETLLLSSYHFPCSSIHRIVAEMALFAESIAVDQSFHTVPSRVSSDHSE</sequence>
<gene>
    <name evidence="5" type="primary">PDE4DIP</name>
</gene>
<dbReference type="OrthoDB" id="10255000at2759"/>
<keyword evidence="1" id="KW-0175">Coiled coil</keyword>
<evidence type="ECO:0000313" key="4">
    <source>
        <dbReference type="Proteomes" id="UP000695026"/>
    </source>
</evidence>
<dbReference type="GO" id="GO:0008270">
    <property type="term" value="F:zinc ion binding"/>
    <property type="evidence" value="ECO:0007669"/>
    <property type="project" value="InterPro"/>
</dbReference>
<feature type="coiled-coil region" evidence="1">
    <location>
        <begin position="1143"/>
        <end position="1238"/>
    </location>
</feature>
<evidence type="ECO:0000259" key="3">
    <source>
        <dbReference type="SMART" id="SM01148"/>
    </source>
</evidence>
<dbReference type="Pfam" id="PF23246">
    <property type="entry name" value="CC_CDK5RAP2"/>
    <property type="match status" value="1"/>
</dbReference>
<dbReference type="GO" id="GO:0007098">
    <property type="term" value="P:centrosome cycle"/>
    <property type="evidence" value="ECO:0007669"/>
    <property type="project" value="TreeGrafter"/>
</dbReference>
<dbReference type="GO" id="GO:0060090">
    <property type="term" value="F:molecular adaptor activity"/>
    <property type="evidence" value="ECO:0007669"/>
    <property type="project" value="TreeGrafter"/>
</dbReference>
<feature type="coiled-coil region" evidence="1">
    <location>
        <begin position="992"/>
        <end position="1059"/>
    </location>
</feature>
<evidence type="ECO:0000256" key="1">
    <source>
        <dbReference type="SAM" id="Coils"/>
    </source>
</evidence>
<organism evidence="4 5">
    <name type="scientific">Python bivittatus</name>
    <name type="common">Burmese python</name>
    <name type="synonym">Python molurus bivittatus</name>
    <dbReference type="NCBI Taxonomy" id="176946"/>
    <lineage>
        <taxon>Eukaryota</taxon>
        <taxon>Metazoa</taxon>
        <taxon>Chordata</taxon>
        <taxon>Craniata</taxon>
        <taxon>Vertebrata</taxon>
        <taxon>Euteleostomi</taxon>
        <taxon>Lepidosauria</taxon>
        <taxon>Squamata</taxon>
        <taxon>Bifurcata</taxon>
        <taxon>Unidentata</taxon>
        <taxon>Episquamata</taxon>
        <taxon>Toxicofera</taxon>
        <taxon>Serpentes</taxon>
        <taxon>Henophidia</taxon>
        <taxon>Pythonidae</taxon>
        <taxon>Python</taxon>
    </lineage>
</organism>
<feature type="coiled-coil region" evidence="1">
    <location>
        <begin position="617"/>
        <end position="715"/>
    </location>
</feature>
<dbReference type="GO" id="GO:0005634">
    <property type="term" value="C:nucleus"/>
    <property type="evidence" value="ECO:0007669"/>
    <property type="project" value="InterPro"/>
</dbReference>
<feature type="compositionally biased region" description="Polar residues" evidence="2">
    <location>
        <begin position="1287"/>
        <end position="1296"/>
    </location>
</feature>
<feature type="compositionally biased region" description="Low complexity" evidence="2">
    <location>
        <begin position="1685"/>
        <end position="1695"/>
    </location>
</feature>
<dbReference type="GeneID" id="103050557"/>
<feature type="coiled-coil region" evidence="1">
    <location>
        <begin position="877"/>
        <end position="953"/>
    </location>
</feature>
<dbReference type="InterPro" id="IPR056273">
    <property type="entry name" value="CDK5RAP2_MYOME_CC"/>
</dbReference>
<reference evidence="5" key="1">
    <citation type="submission" date="2025-08" db="UniProtKB">
        <authorList>
            <consortium name="RefSeq"/>
        </authorList>
    </citation>
    <scope>IDENTIFICATION</scope>
    <source>
        <tissue evidence="5">Liver</tissue>
    </source>
</reference>
<dbReference type="RefSeq" id="XP_025022830.1">
    <property type="nucleotide sequence ID" value="XM_025167062.1"/>
</dbReference>
<feature type="region of interest" description="Disordered" evidence="2">
    <location>
        <begin position="1670"/>
        <end position="1698"/>
    </location>
</feature>
<name>A0A9F5IKQ0_PYTBI</name>
<dbReference type="CTD" id="9659"/>
<dbReference type="Proteomes" id="UP000695026">
    <property type="component" value="Unplaced"/>
</dbReference>
<feature type="coiled-coil region" evidence="1">
    <location>
        <begin position="400"/>
        <end position="462"/>
    </location>
</feature>
<dbReference type="SMART" id="SM01148">
    <property type="entry name" value="DUF1220"/>
    <property type="match status" value="1"/>
</dbReference>
<feature type="coiled-coil region" evidence="1">
    <location>
        <begin position="1970"/>
        <end position="2004"/>
    </location>
</feature>
<keyword evidence="4" id="KW-1185">Reference proteome</keyword>
<dbReference type="Pfam" id="PF07776">
    <property type="entry name" value="zf-AD"/>
    <property type="match status" value="1"/>
</dbReference>
<feature type="compositionally biased region" description="Polar residues" evidence="2">
    <location>
        <begin position="1674"/>
        <end position="1684"/>
    </location>
</feature>
<dbReference type="GO" id="GO:0005813">
    <property type="term" value="C:centrosome"/>
    <property type="evidence" value="ECO:0007669"/>
    <property type="project" value="TreeGrafter"/>
</dbReference>
<proteinExistence type="predicted"/>
<evidence type="ECO:0000256" key="2">
    <source>
        <dbReference type="SAM" id="MobiDB-lite"/>
    </source>
</evidence>
<feature type="domain" description="Olduvai" evidence="3">
    <location>
        <begin position="1643"/>
        <end position="1710"/>
    </location>
</feature>
<dbReference type="PANTHER" id="PTHR46501:SF2">
    <property type="entry name" value="MYOMEGALIN"/>
    <property type="match status" value="1"/>
</dbReference>
<dbReference type="PANTHER" id="PTHR46501">
    <property type="entry name" value="MYOMEGALIN"/>
    <property type="match status" value="1"/>
</dbReference>
<dbReference type="InterPro" id="IPR012934">
    <property type="entry name" value="Znf_AD"/>
</dbReference>
<dbReference type="InterPro" id="IPR010630">
    <property type="entry name" value="Olduvai_dom"/>
</dbReference>